<dbReference type="EnsemblMetazoa" id="ASIC020545-RA">
    <property type="protein sequence ID" value="ASIC020545-PA"/>
    <property type="gene ID" value="ASIC020545"/>
</dbReference>
<gene>
    <name evidence="1" type="ORF">ZHAS_00020545</name>
</gene>
<sequence length="100" mass="11389">MRRPIYPVRIAVNGTCWSEQKKDSDVTGTATIRKNHNAKAHTRAIAKMAFTENGNQAAVLSEILIQDFINTDRGEDFHLKCQRTFVGSERSGREQQRRVD</sequence>
<keyword evidence="1" id="KW-0418">Kinase</keyword>
<reference evidence="1 3" key="1">
    <citation type="journal article" date="2014" name="BMC Genomics">
        <title>Genome sequence of Anopheles sinensis provides insight into genetics basis of mosquito competence for malaria parasites.</title>
        <authorList>
            <person name="Zhou D."/>
            <person name="Zhang D."/>
            <person name="Ding G."/>
            <person name="Shi L."/>
            <person name="Hou Q."/>
            <person name="Ye Y."/>
            <person name="Xu Y."/>
            <person name="Zhou H."/>
            <person name="Xiong C."/>
            <person name="Li S."/>
            <person name="Yu J."/>
            <person name="Hong S."/>
            <person name="Yu X."/>
            <person name="Zou P."/>
            <person name="Chen C."/>
            <person name="Chang X."/>
            <person name="Wang W."/>
            <person name="Lv Y."/>
            <person name="Sun Y."/>
            <person name="Ma L."/>
            <person name="Shen B."/>
            <person name="Zhu C."/>
        </authorList>
    </citation>
    <scope>NUCLEOTIDE SEQUENCE [LARGE SCALE GENOMIC DNA]</scope>
</reference>
<evidence type="ECO:0000313" key="3">
    <source>
        <dbReference type="Proteomes" id="UP000030765"/>
    </source>
</evidence>
<accession>A0A084WQ43</accession>
<proteinExistence type="predicted"/>
<keyword evidence="3" id="KW-1185">Reference proteome</keyword>
<name>A0A084WQ43_ANOSI</name>
<protein>
    <submittedName>
        <fullName evidence="1 2">Sensor histidine kinase-like protein</fullName>
    </submittedName>
</protein>
<dbReference type="Proteomes" id="UP000030765">
    <property type="component" value="Unassembled WGS sequence"/>
</dbReference>
<evidence type="ECO:0000313" key="1">
    <source>
        <dbReference type="EMBL" id="KFB52337.1"/>
    </source>
</evidence>
<dbReference type="EMBL" id="KE525373">
    <property type="protein sequence ID" value="KFB52337.1"/>
    <property type="molecule type" value="Genomic_DNA"/>
</dbReference>
<organism evidence="1">
    <name type="scientific">Anopheles sinensis</name>
    <name type="common">Mosquito</name>
    <dbReference type="NCBI Taxonomy" id="74873"/>
    <lineage>
        <taxon>Eukaryota</taxon>
        <taxon>Metazoa</taxon>
        <taxon>Ecdysozoa</taxon>
        <taxon>Arthropoda</taxon>
        <taxon>Hexapoda</taxon>
        <taxon>Insecta</taxon>
        <taxon>Pterygota</taxon>
        <taxon>Neoptera</taxon>
        <taxon>Endopterygota</taxon>
        <taxon>Diptera</taxon>
        <taxon>Nematocera</taxon>
        <taxon>Culicoidea</taxon>
        <taxon>Culicidae</taxon>
        <taxon>Anophelinae</taxon>
        <taxon>Anopheles</taxon>
    </lineage>
</organism>
<dbReference type="AlphaFoldDB" id="A0A084WQ43"/>
<dbReference type="EMBL" id="ATLV01025183">
    <property type="status" value="NOT_ANNOTATED_CDS"/>
    <property type="molecule type" value="Genomic_DNA"/>
</dbReference>
<dbReference type="VEuPathDB" id="VectorBase:ASIC020545"/>
<keyword evidence="1" id="KW-0808">Transferase</keyword>
<reference evidence="2" key="2">
    <citation type="submission" date="2020-05" db="UniProtKB">
        <authorList>
            <consortium name="EnsemblMetazoa"/>
        </authorList>
    </citation>
    <scope>IDENTIFICATION</scope>
</reference>
<dbReference type="GO" id="GO:0016301">
    <property type="term" value="F:kinase activity"/>
    <property type="evidence" value="ECO:0007669"/>
    <property type="project" value="UniProtKB-KW"/>
</dbReference>
<evidence type="ECO:0000313" key="2">
    <source>
        <dbReference type="EnsemblMetazoa" id="ASIC020545-PA"/>
    </source>
</evidence>